<keyword evidence="2 6" id="KW-0812">Transmembrane</keyword>
<keyword evidence="3 6" id="KW-1133">Transmembrane helix</keyword>
<evidence type="ECO:0000256" key="1">
    <source>
        <dbReference type="ARBA" id="ARBA00004141"/>
    </source>
</evidence>
<dbReference type="Pfam" id="PF09685">
    <property type="entry name" value="MamF_MmsF"/>
    <property type="match status" value="1"/>
</dbReference>
<feature type="region of interest" description="Disordered" evidence="5">
    <location>
        <begin position="1"/>
        <end position="29"/>
    </location>
</feature>
<evidence type="ECO:0000256" key="6">
    <source>
        <dbReference type="SAM" id="Phobius"/>
    </source>
</evidence>
<name>A0ABT8GBI5_9MICO</name>
<gene>
    <name evidence="7" type="ORF">QQX09_11630</name>
</gene>
<evidence type="ECO:0000256" key="5">
    <source>
        <dbReference type="SAM" id="MobiDB-lite"/>
    </source>
</evidence>
<dbReference type="EMBL" id="JAUHPW010000009">
    <property type="protein sequence ID" value="MDN4476505.1"/>
    <property type="molecule type" value="Genomic_DNA"/>
</dbReference>
<feature type="transmembrane region" description="Helical" evidence="6">
    <location>
        <begin position="49"/>
        <end position="79"/>
    </location>
</feature>
<sequence length="161" mass="17340">MNDTTQPQTPADGTVPPQDGPAQPQQPYAAPTPPYVAPAPMLESDARTIAMLVHILAAVALVVSAGTLAFVVPLVMWLIYRERSALVDWHGKTNLNLQLTSLVVVIASVLIGLLTLGIGFAVTWIPMIGYPIYALVISIIAGVKANRGEYYRIPLIIPFIR</sequence>
<evidence type="ECO:0000313" key="7">
    <source>
        <dbReference type="EMBL" id="MDN4476505.1"/>
    </source>
</evidence>
<evidence type="ECO:0000256" key="2">
    <source>
        <dbReference type="ARBA" id="ARBA00022692"/>
    </source>
</evidence>
<organism evidence="7 8">
    <name type="scientific">Demequina litoralis</name>
    <dbReference type="NCBI Taxonomy" id="3051660"/>
    <lineage>
        <taxon>Bacteria</taxon>
        <taxon>Bacillati</taxon>
        <taxon>Actinomycetota</taxon>
        <taxon>Actinomycetes</taxon>
        <taxon>Micrococcales</taxon>
        <taxon>Demequinaceae</taxon>
        <taxon>Demequina</taxon>
    </lineage>
</organism>
<reference evidence="7" key="1">
    <citation type="submission" date="2023-06" db="EMBL/GenBank/DDBJ databases">
        <title>Sysu t00192.</title>
        <authorList>
            <person name="Gao L."/>
            <person name="Fang B.-Z."/>
            <person name="Li W.-J."/>
        </authorList>
    </citation>
    <scope>NUCLEOTIDE SEQUENCE</scope>
    <source>
        <strain evidence="7">SYSU T00192</strain>
    </source>
</reference>
<keyword evidence="4 6" id="KW-0472">Membrane</keyword>
<feature type="transmembrane region" description="Helical" evidence="6">
    <location>
        <begin position="99"/>
        <end position="118"/>
    </location>
</feature>
<protein>
    <submittedName>
        <fullName evidence="7">DUF4870 domain-containing protein</fullName>
    </submittedName>
</protein>
<feature type="compositionally biased region" description="Low complexity" evidence="5">
    <location>
        <begin position="16"/>
        <end position="29"/>
    </location>
</feature>
<evidence type="ECO:0000256" key="4">
    <source>
        <dbReference type="ARBA" id="ARBA00023136"/>
    </source>
</evidence>
<keyword evidence="8" id="KW-1185">Reference proteome</keyword>
<feature type="compositionally biased region" description="Polar residues" evidence="5">
    <location>
        <begin position="1"/>
        <end position="11"/>
    </location>
</feature>
<dbReference type="InterPro" id="IPR019109">
    <property type="entry name" value="MamF_MmsF"/>
</dbReference>
<dbReference type="Proteomes" id="UP001172728">
    <property type="component" value="Unassembled WGS sequence"/>
</dbReference>
<comment type="caution">
    <text evidence="7">The sequence shown here is derived from an EMBL/GenBank/DDBJ whole genome shotgun (WGS) entry which is preliminary data.</text>
</comment>
<accession>A0ABT8GBI5</accession>
<evidence type="ECO:0000256" key="3">
    <source>
        <dbReference type="ARBA" id="ARBA00022989"/>
    </source>
</evidence>
<proteinExistence type="predicted"/>
<comment type="subcellular location">
    <subcellularLocation>
        <location evidence="1">Membrane</location>
        <topology evidence="1">Multi-pass membrane protein</topology>
    </subcellularLocation>
</comment>
<dbReference type="RefSeq" id="WP_301134869.1">
    <property type="nucleotide sequence ID" value="NZ_JAUHPW010000009.1"/>
</dbReference>
<feature type="transmembrane region" description="Helical" evidence="6">
    <location>
        <begin position="124"/>
        <end position="143"/>
    </location>
</feature>
<evidence type="ECO:0000313" key="8">
    <source>
        <dbReference type="Proteomes" id="UP001172728"/>
    </source>
</evidence>